<dbReference type="PANTHER" id="PTHR46637:SF1">
    <property type="entry name" value="BLL5188 PROTEIN"/>
    <property type="match status" value="1"/>
</dbReference>
<keyword evidence="3" id="KW-1185">Reference proteome</keyword>
<evidence type="ECO:0000313" key="3">
    <source>
        <dbReference type="Proteomes" id="UP000631653"/>
    </source>
</evidence>
<protein>
    <submittedName>
        <fullName evidence="2">Transposase</fullName>
    </submittedName>
</protein>
<dbReference type="Pfam" id="PF13340">
    <property type="entry name" value="DUF4096"/>
    <property type="match status" value="1"/>
</dbReference>
<accession>A0ABX0K521</accession>
<proteinExistence type="predicted"/>
<evidence type="ECO:0000313" key="2">
    <source>
        <dbReference type="EMBL" id="NHN90345.1"/>
    </source>
</evidence>
<organism evidence="2 3">
    <name type="scientific">Acetobacter conturbans</name>
    <dbReference type="NCBI Taxonomy" id="1737472"/>
    <lineage>
        <taxon>Bacteria</taxon>
        <taxon>Pseudomonadati</taxon>
        <taxon>Pseudomonadota</taxon>
        <taxon>Alphaproteobacteria</taxon>
        <taxon>Acetobacterales</taxon>
        <taxon>Acetobacteraceae</taxon>
        <taxon>Acetobacter</taxon>
    </lineage>
</organism>
<feature type="domain" description="Insertion element IS402-like" evidence="1">
    <location>
        <begin position="1"/>
        <end position="74"/>
    </location>
</feature>
<dbReference type="InterPro" id="IPR052909">
    <property type="entry name" value="Transposase_6_like"/>
</dbReference>
<reference evidence="2 3" key="1">
    <citation type="journal article" date="2020" name="Int. J. Syst. Evol. Microbiol.">
        <title>Novel acetic acid bacteria from cider fermentations: Acetobacter conturbans sp. nov. and Acetobacter fallax sp. nov.</title>
        <authorList>
            <person name="Sombolestani A.S."/>
            <person name="Cleenwerck I."/>
            <person name="Cnockaert M."/>
            <person name="Borremans W."/>
            <person name="Wieme A.D."/>
            <person name="De Vuyst L."/>
            <person name="Vandamme P."/>
        </authorList>
    </citation>
    <scope>NUCLEOTIDE SEQUENCE [LARGE SCALE GENOMIC DNA]</scope>
    <source>
        <strain evidence="2 3">LMG 1627</strain>
    </source>
</reference>
<comment type="caution">
    <text evidence="2">The sequence shown here is derived from an EMBL/GenBank/DDBJ whole genome shotgun (WGS) entry which is preliminary data.</text>
</comment>
<dbReference type="Proteomes" id="UP000631653">
    <property type="component" value="Unassembled WGS sequence"/>
</dbReference>
<name>A0ABX0K521_9PROT</name>
<dbReference type="RefSeq" id="WP_408736942.1">
    <property type="nucleotide sequence ID" value="NZ_WOSY01000081.1"/>
</dbReference>
<evidence type="ECO:0000259" key="1">
    <source>
        <dbReference type="Pfam" id="PF13340"/>
    </source>
</evidence>
<dbReference type="InterPro" id="IPR025161">
    <property type="entry name" value="IS402-like_dom"/>
</dbReference>
<sequence length="91" mass="10577">MSDGQWEKIGFLLPGKASDPDRSGLDNREFVKGCLWVLRSGAHWCDLPEHYGKRKTVHRRFSCRCHAGVWERIFELQTADRDNQYLGRVVS</sequence>
<dbReference type="EMBL" id="WOSY01000081">
    <property type="protein sequence ID" value="NHN90345.1"/>
    <property type="molecule type" value="Genomic_DNA"/>
</dbReference>
<gene>
    <name evidence="2" type="ORF">GOB81_17395</name>
</gene>
<dbReference type="PANTHER" id="PTHR46637">
    <property type="entry name" value="TIS1421-TRANSPOSASE PROTEIN A"/>
    <property type="match status" value="1"/>
</dbReference>